<gene>
    <name evidence="2" type="ORF">WAK64_06000</name>
</gene>
<keyword evidence="1" id="KW-0472">Membrane</keyword>
<evidence type="ECO:0000256" key="1">
    <source>
        <dbReference type="SAM" id="Phobius"/>
    </source>
</evidence>
<organism evidence="2 3">
    <name type="scientific">Bacillus spongiae</name>
    <dbReference type="NCBI Taxonomy" id="2683610"/>
    <lineage>
        <taxon>Bacteria</taxon>
        <taxon>Bacillati</taxon>
        <taxon>Bacillota</taxon>
        <taxon>Bacilli</taxon>
        <taxon>Bacillales</taxon>
        <taxon>Bacillaceae</taxon>
        <taxon>Bacillus</taxon>
    </lineage>
</organism>
<accession>A0ABU8HBB4</accession>
<feature type="transmembrane region" description="Helical" evidence="1">
    <location>
        <begin position="12"/>
        <end position="37"/>
    </location>
</feature>
<sequence length="160" mass="17532">MSNSQKAKNSAFFKIGILIFLIGLLVLGLVFVIFFGIKATQQPNEDWDIEVQLTEARPSQVLYENIEPQPVLAEISFDTDRFGDDLVSDLCSAEVTMETKKGDISQIVEFDPNPTPGNGYTLPAVLVGKKVTRVTIDLISIEGEGVCRMKFEGANGTDSD</sequence>
<keyword evidence="1" id="KW-1133">Transmembrane helix</keyword>
<evidence type="ECO:0000313" key="3">
    <source>
        <dbReference type="Proteomes" id="UP001312865"/>
    </source>
</evidence>
<protein>
    <submittedName>
        <fullName evidence="2">Uncharacterized protein</fullName>
    </submittedName>
</protein>
<proteinExistence type="predicted"/>
<keyword evidence="1" id="KW-0812">Transmembrane</keyword>
<dbReference type="Proteomes" id="UP001312865">
    <property type="component" value="Unassembled WGS sequence"/>
</dbReference>
<dbReference type="EMBL" id="JBBAXC010000004">
    <property type="protein sequence ID" value="MEI5906608.1"/>
    <property type="molecule type" value="Genomic_DNA"/>
</dbReference>
<dbReference type="RefSeq" id="WP_336586046.1">
    <property type="nucleotide sequence ID" value="NZ_JBBAXC010000004.1"/>
</dbReference>
<reference evidence="2 3" key="1">
    <citation type="journal article" date="2018" name="J. Microbiol.">
        <title>Bacillus spongiae sp. nov., isolated from sponge of Jeju Island.</title>
        <authorList>
            <person name="Lee G.E."/>
            <person name="Im W.T."/>
            <person name="Park J.S."/>
        </authorList>
    </citation>
    <scope>NUCLEOTIDE SEQUENCE [LARGE SCALE GENOMIC DNA]</scope>
    <source>
        <strain evidence="2 3">135PIL107-10</strain>
    </source>
</reference>
<comment type="caution">
    <text evidence="2">The sequence shown here is derived from an EMBL/GenBank/DDBJ whole genome shotgun (WGS) entry which is preliminary data.</text>
</comment>
<keyword evidence="3" id="KW-1185">Reference proteome</keyword>
<evidence type="ECO:0000313" key="2">
    <source>
        <dbReference type="EMBL" id="MEI5906608.1"/>
    </source>
</evidence>
<name>A0ABU8HBB4_9BACI</name>